<name>F2BWK0_9FIRM</name>
<dbReference type="AlphaFoldDB" id="F2BWK0"/>
<proteinExistence type="predicted"/>
<evidence type="ECO:0000313" key="1">
    <source>
        <dbReference type="EMBL" id="EGF14867.1"/>
    </source>
</evidence>
<dbReference type="EC" id="4.2.1.33" evidence="1"/>
<dbReference type="Proteomes" id="UP000003503">
    <property type="component" value="Unassembled WGS sequence"/>
</dbReference>
<keyword evidence="1" id="KW-0456">Lyase</keyword>
<accession>F2BWK0</accession>
<comment type="caution">
    <text evidence="1">The sequence shown here is derived from an EMBL/GenBank/DDBJ whole genome shotgun (WGS) entry which is preliminary data.</text>
</comment>
<dbReference type="EMBL" id="AFBB01000009">
    <property type="protein sequence ID" value="EGF14867.1"/>
    <property type="molecule type" value="Genomic_DNA"/>
</dbReference>
<dbReference type="GO" id="GO:0003861">
    <property type="term" value="F:3-isopropylmalate dehydratase activity"/>
    <property type="evidence" value="ECO:0007669"/>
    <property type="project" value="UniProtKB-EC"/>
</dbReference>
<protein>
    <submittedName>
        <fullName evidence="1">3-isopropylmalate dehydratase small subunit</fullName>
        <ecNumber evidence="1">4.2.1.33</ecNumber>
    </submittedName>
</protein>
<dbReference type="HOGENOM" id="CLU_2952998_0_0_9"/>
<reference evidence="1 2" key="1">
    <citation type="submission" date="2011-02" db="EMBL/GenBank/DDBJ databases">
        <authorList>
            <person name="Muzny D."/>
            <person name="Qin X."/>
            <person name="Deng J."/>
            <person name="Jiang H."/>
            <person name="Liu Y."/>
            <person name="Qu J."/>
            <person name="Song X.-Z."/>
            <person name="Zhang L."/>
            <person name="Thornton R."/>
            <person name="Coyle M."/>
            <person name="Francisco L."/>
            <person name="Jackson L."/>
            <person name="Javaid M."/>
            <person name="Korchina V."/>
            <person name="Kovar C."/>
            <person name="Mata R."/>
            <person name="Mathew T."/>
            <person name="Ngo R."/>
            <person name="Nguyen L."/>
            <person name="Nguyen N."/>
            <person name="Okwuonu G."/>
            <person name="Ongeri F."/>
            <person name="Pham C."/>
            <person name="Simmons D."/>
            <person name="Wilczek-Boney K."/>
            <person name="Hale W."/>
            <person name="Jakkamsetti A."/>
            <person name="Pham P."/>
            <person name="Ruth R."/>
            <person name="San Lucas F."/>
            <person name="Warren J."/>
            <person name="Zhang J."/>
            <person name="Zhao Z."/>
            <person name="Zhou C."/>
            <person name="Zhu D."/>
            <person name="Lee S."/>
            <person name="Bess C."/>
            <person name="Blankenburg K."/>
            <person name="Forbes L."/>
            <person name="Fu Q."/>
            <person name="Gubbala S."/>
            <person name="Hirani K."/>
            <person name="Jayaseelan J.C."/>
            <person name="Lara F."/>
            <person name="Munidasa M."/>
            <person name="Palculict T."/>
            <person name="Patil S."/>
            <person name="Pu L.-L."/>
            <person name="Saada N."/>
            <person name="Tang L."/>
            <person name="Weissenberger G."/>
            <person name="Zhu Y."/>
            <person name="Hemphill L."/>
            <person name="Shang Y."/>
            <person name="Youmans B."/>
            <person name="Ayvaz T."/>
            <person name="Ross M."/>
            <person name="Santibanez J."/>
            <person name="Aqrawi P."/>
            <person name="Gross S."/>
            <person name="Joshi V."/>
            <person name="Fowler G."/>
            <person name="Nazareth L."/>
            <person name="Reid J."/>
            <person name="Worley K."/>
            <person name="Petrosino J."/>
            <person name="Highlander S."/>
            <person name="Gibbs R."/>
        </authorList>
    </citation>
    <scope>NUCLEOTIDE SEQUENCE [LARGE SCALE GENOMIC DNA]</scope>
    <source>
        <strain evidence="1 2">DSM 19965</strain>
    </source>
</reference>
<keyword evidence="2" id="KW-1185">Reference proteome</keyword>
<organism evidence="1 2">
    <name type="scientific">Dialister micraerophilus DSM 19965</name>
    <dbReference type="NCBI Taxonomy" id="888062"/>
    <lineage>
        <taxon>Bacteria</taxon>
        <taxon>Bacillati</taxon>
        <taxon>Bacillota</taxon>
        <taxon>Negativicutes</taxon>
        <taxon>Veillonellales</taxon>
        <taxon>Veillonellaceae</taxon>
        <taxon>Dialister</taxon>
    </lineage>
</organism>
<gene>
    <name evidence="1" type="primary">leuD</name>
    <name evidence="1" type="ORF">HMPREF9083_0567</name>
</gene>
<sequence>MCNIAYAFAYNITGNLFSDFYVNCQIIESVLFFLDEYARKCSRKYAGIHQDLCNKKTST</sequence>
<evidence type="ECO:0000313" key="2">
    <source>
        <dbReference type="Proteomes" id="UP000003503"/>
    </source>
</evidence>